<organism evidence="3 4">
    <name type="scientific">Enterocloster lavalensis</name>
    <dbReference type="NCBI Taxonomy" id="460384"/>
    <lineage>
        <taxon>Bacteria</taxon>
        <taxon>Bacillati</taxon>
        <taxon>Bacillota</taxon>
        <taxon>Clostridia</taxon>
        <taxon>Lachnospirales</taxon>
        <taxon>Lachnospiraceae</taxon>
        <taxon>Enterocloster</taxon>
    </lineage>
</organism>
<protein>
    <submittedName>
        <fullName evidence="3">Uncharacterized protein</fullName>
    </submittedName>
</protein>
<sequence>MKKKSVAALILAAALASQPMCVFASSSSSSDDGGSSATTTTTTSSTKSESTVTVSSTGVKTTGATTSAAPNGSTIGVAVDTVTTTGVPVTVNSKGEAVVGDIAIGFAKDPGSATAGLPENVVAAINDINAGKALSEVIQGVDVSGYNALTGTHAIVTKDAATGAVKDTAAEVSLYVPNLVEGLTNVEVLFYNNVTGQWTLLPALKVDPVTKTVAVNIPGSGTLSVVYKK</sequence>
<gene>
    <name evidence="3" type="ORF">SAMN05216313_10918</name>
</gene>
<feature type="signal peptide" evidence="2">
    <location>
        <begin position="1"/>
        <end position="24"/>
    </location>
</feature>
<feature type="chain" id="PRO_5044372534" evidence="2">
    <location>
        <begin position="25"/>
        <end position="229"/>
    </location>
</feature>
<keyword evidence="2" id="KW-0732">Signal</keyword>
<evidence type="ECO:0000313" key="3">
    <source>
        <dbReference type="EMBL" id="SET58595.1"/>
    </source>
</evidence>
<dbReference type="RefSeq" id="WP_007710894.1">
    <property type="nucleotide sequence ID" value="NZ_CABJCG010000032.1"/>
</dbReference>
<feature type="region of interest" description="Disordered" evidence="1">
    <location>
        <begin position="26"/>
        <end position="70"/>
    </location>
</feature>
<dbReference type="STRING" id="460384.SAMN05216313_10918"/>
<dbReference type="AlphaFoldDB" id="A0A1I0FJX9"/>
<evidence type="ECO:0000256" key="2">
    <source>
        <dbReference type="SAM" id="SignalP"/>
    </source>
</evidence>
<name>A0A1I0FJX9_9FIRM</name>
<dbReference type="EMBL" id="FOIM01000009">
    <property type="protein sequence ID" value="SET58595.1"/>
    <property type="molecule type" value="Genomic_DNA"/>
</dbReference>
<evidence type="ECO:0000313" key="4">
    <source>
        <dbReference type="Proteomes" id="UP000198508"/>
    </source>
</evidence>
<dbReference type="Proteomes" id="UP000198508">
    <property type="component" value="Unassembled WGS sequence"/>
</dbReference>
<evidence type="ECO:0000256" key="1">
    <source>
        <dbReference type="SAM" id="MobiDB-lite"/>
    </source>
</evidence>
<accession>A0A1I0FJX9</accession>
<reference evidence="4" key="1">
    <citation type="submission" date="2016-10" db="EMBL/GenBank/DDBJ databases">
        <authorList>
            <person name="Varghese N."/>
            <person name="Submissions S."/>
        </authorList>
    </citation>
    <scope>NUCLEOTIDE SEQUENCE [LARGE SCALE GENOMIC DNA]</scope>
    <source>
        <strain evidence="4">NLAE-zl-G277</strain>
    </source>
</reference>
<proteinExistence type="predicted"/>
<dbReference type="GeneID" id="93281303"/>
<keyword evidence="4" id="KW-1185">Reference proteome</keyword>